<gene>
    <name evidence="1" type="ORF">ACFOET_05395</name>
</gene>
<dbReference type="Gene3D" id="3.40.50.1000">
    <property type="entry name" value="HAD superfamily/HAD-like"/>
    <property type="match status" value="1"/>
</dbReference>
<dbReference type="EMBL" id="JBHRTA010000009">
    <property type="protein sequence ID" value="MFC3197042.1"/>
    <property type="molecule type" value="Genomic_DNA"/>
</dbReference>
<protein>
    <submittedName>
        <fullName evidence="1">HAD family hydrolase</fullName>
    </submittedName>
</protein>
<accession>A0ABV7JIL7</accession>
<dbReference type="InterPro" id="IPR036412">
    <property type="entry name" value="HAD-like_sf"/>
</dbReference>
<dbReference type="Proteomes" id="UP001595526">
    <property type="component" value="Unassembled WGS sequence"/>
</dbReference>
<evidence type="ECO:0000313" key="1">
    <source>
        <dbReference type="EMBL" id="MFC3197042.1"/>
    </source>
</evidence>
<dbReference type="PANTHER" id="PTHR43611">
    <property type="entry name" value="ALPHA-D-GLUCOSE 1-PHOSPHATE PHOSPHATASE"/>
    <property type="match status" value="1"/>
</dbReference>
<sequence>MQNITAIILDYGNVLFDIDFLRLRQSFMDLGIKNVDSFYGHRAQHDLFDAFDKGAITAAAFRDGIRKAADNPRLSDEAIDTAWNSLLIGVRPGHHDLLCELKKRYRTFLLSNNNDIHYQWIMSYLKREFGLEGNAAFFEKDYYSHLLGMRKPDREIFEFVLDTHDLIPTQTLFVDDSPQHIDTARRLGIQAHLLEPGDTLDALLNRIS</sequence>
<dbReference type="CDD" id="cd02603">
    <property type="entry name" value="HAD_sEH-N_like"/>
    <property type="match status" value="1"/>
</dbReference>
<keyword evidence="2" id="KW-1185">Reference proteome</keyword>
<dbReference type="Gene3D" id="1.10.150.240">
    <property type="entry name" value="Putative phosphatase, domain 2"/>
    <property type="match status" value="1"/>
</dbReference>
<dbReference type="InterPro" id="IPR023198">
    <property type="entry name" value="PGP-like_dom2"/>
</dbReference>
<dbReference type="PANTHER" id="PTHR43611:SF3">
    <property type="entry name" value="FLAVIN MONONUCLEOTIDE HYDROLASE 1, CHLOROPLATIC"/>
    <property type="match status" value="1"/>
</dbReference>
<reference evidence="2" key="1">
    <citation type="journal article" date="2019" name="Int. J. Syst. Evol. Microbiol.">
        <title>The Global Catalogue of Microorganisms (GCM) 10K type strain sequencing project: providing services to taxonomists for standard genome sequencing and annotation.</title>
        <authorList>
            <consortium name="The Broad Institute Genomics Platform"/>
            <consortium name="The Broad Institute Genome Sequencing Center for Infectious Disease"/>
            <person name="Wu L."/>
            <person name="Ma J."/>
        </authorList>
    </citation>
    <scope>NUCLEOTIDE SEQUENCE [LARGE SCALE GENOMIC DNA]</scope>
    <source>
        <strain evidence="2">KCTC 52416</strain>
    </source>
</reference>
<dbReference type="GO" id="GO:0016787">
    <property type="term" value="F:hydrolase activity"/>
    <property type="evidence" value="ECO:0007669"/>
    <property type="project" value="UniProtKB-KW"/>
</dbReference>
<dbReference type="SUPFAM" id="SSF56784">
    <property type="entry name" value="HAD-like"/>
    <property type="match status" value="1"/>
</dbReference>
<organism evidence="1 2">
    <name type="scientific">Parapedobacter deserti</name>
    <dbReference type="NCBI Taxonomy" id="1912957"/>
    <lineage>
        <taxon>Bacteria</taxon>
        <taxon>Pseudomonadati</taxon>
        <taxon>Bacteroidota</taxon>
        <taxon>Sphingobacteriia</taxon>
        <taxon>Sphingobacteriales</taxon>
        <taxon>Sphingobacteriaceae</taxon>
        <taxon>Parapedobacter</taxon>
    </lineage>
</organism>
<dbReference type="RefSeq" id="WP_379020347.1">
    <property type="nucleotide sequence ID" value="NZ_JBHRTA010000009.1"/>
</dbReference>
<dbReference type="SFLD" id="SFLDG01129">
    <property type="entry name" value="C1.5:_HAD__Beta-PGM__Phosphata"/>
    <property type="match status" value="1"/>
</dbReference>
<name>A0ABV7JIL7_9SPHI</name>
<evidence type="ECO:0000313" key="2">
    <source>
        <dbReference type="Proteomes" id="UP001595526"/>
    </source>
</evidence>
<keyword evidence="1" id="KW-0378">Hydrolase</keyword>
<dbReference type="SFLD" id="SFLDS00003">
    <property type="entry name" value="Haloacid_Dehalogenase"/>
    <property type="match status" value="1"/>
</dbReference>
<comment type="caution">
    <text evidence="1">The sequence shown here is derived from an EMBL/GenBank/DDBJ whole genome shotgun (WGS) entry which is preliminary data.</text>
</comment>
<dbReference type="Pfam" id="PF00702">
    <property type="entry name" value="Hydrolase"/>
    <property type="match status" value="1"/>
</dbReference>
<dbReference type="NCBIfam" id="TIGR01509">
    <property type="entry name" value="HAD-SF-IA-v3"/>
    <property type="match status" value="1"/>
</dbReference>
<proteinExistence type="predicted"/>
<dbReference type="InterPro" id="IPR006439">
    <property type="entry name" value="HAD-SF_hydro_IA"/>
</dbReference>
<dbReference type="InterPro" id="IPR023214">
    <property type="entry name" value="HAD_sf"/>
</dbReference>